<comment type="caution">
    <text evidence="3">The sequence shown here is derived from an EMBL/GenBank/DDBJ whole genome shotgun (WGS) entry which is preliminary data.</text>
</comment>
<dbReference type="Pfam" id="PF08241">
    <property type="entry name" value="Methyltransf_11"/>
    <property type="match status" value="1"/>
</dbReference>
<evidence type="ECO:0000313" key="4">
    <source>
        <dbReference type="Proteomes" id="UP000230292"/>
    </source>
</evidence>
<dbReference type="PANTHER" id="PTHR43591">
    <property type="entry name" value="METHYLTRANSFERASE"/>
    <property type="match status" value="1"/>
</dbReference>
<dbReference type="SUPFAM" id="SSF53335">
    <property type="entry name" value="S-adenosyl-L-methionine-dependent methyltransferases"/>
    <property type="match status" value="1"/>
</dbReference>
<keyword evidence="1" id="KW-0812">Transmembrane</keyword>
<dbReference type="GO" id="GO:0008757">
    <property type="term" value="F:S-adenosylmethionine-dependent methyltransferase activity"/>
    <property type="evidence" value="ECO:0007669"/>
    <property type="project" value="InterPro"/>
</dbReference>
<dbReference type="Gene3D" id="3.40.50.150">
    <property type="entry name" value="Vaccinia Virus protein VP39"/>
    <property type="match status" value="1"/>
</dbReference>
<evidence type="ECO:0000313" key="3">
    <source>
        <dbReference type="EMBL" id="PIW36742.1"/>
    </source>
</evidence>
<sequence length="240" mass="27103">MMKLIKNGWRRVGNRFGSSNKYFLQSPAGMLQRQAVSAALKTYAKGVLLDIGAGRQVYRSFLPETVTYRSLDFADTEENYEKNRALDIIGDAQNIPLDDESIDTVLCTEVLEHLPEPQLAAKEIIRLLKPGGYAIVTVPFLGYYHDEPWDYYRFTKHGLQQMLVTESTELISEAGLGGLFVYLGYIRSTIYLGLAVYIPGLFQFAFYTNIILSKLDILLDKLTGTTSLMPVTNIIVVRKR</sequence>
<keyword evidence="1" id="KW-0472">Membrane</keyword>
<keyword evidence="1" id="KW-1133">Transmembrane helix</keyword>
<dbReference type="EMBL" id="PFGC01000041">
    <property type="protein sequence ID" value="PIW36742.1"/>
    <property type="molecule type" value="Genomic_DNA"/>
</dbReference>
<proteinExistence type="predicted"/>
<dbReference type="CDD" id="cd02440">
    <property type="entry name" value="AdoMet_MTases"/>
    <property type="match status" value="1"/>
</dbReference>
<reference evidence="3 4" key="1">
    <citation type="submission" date="2017-09" db="EMBL/GenBank/DDBJ databases">
        <title>Depth-based differentiation of microbial function through sediment-hosted aquifers and enrichment of novel symbionts in the deep terrestrial subsurface.</title>
        <authorList>
            <person name="Probst A.J."/>
            <person name="Ladd B."/>
            <person name="Jarett J.K."/>
            <person name="Geller-Mcgrath D.E."/>
            <person name="Sieber C.M."/>
            <person name="Emerson J.B."/>
            <person name="Anantharaman K."/>
            <person name="Thomas B.C."/>
            <person name="Malmstrom R."/>
            <person name="Stieglmeier M."/>
            <person name="Klingl A."/>
            <person name="Woyke T."/>
            <person name="Ryan C.M."/>
            <person name="Banfield J.F."/>
        </authorList>
    </citation>
    <scope>NUCLEOTIDE SEQUENCE [LARGE SCALE GENOMIC DNA]</scope>
    <source>
        <strain evidence="3">CG15_BIG_FIL_POST_REV_8_21_14_020_45_12</strain>
    </source>
</reference>
<protein>
    <recommendedName>
        <fullName evidence="2">Methyltransferase type 11 domain-containing protein</fullName>
    </recommendedName>
</protein>
<dbReference type="InterPro" id="IPR029063">
    <property type="entry name" value="SAM-dependent_MTases_sf"/>
</dbReference>
<evidence type="ECO:0000259" key="2">
    <source>
        <dbReference type="Pfam" id="PF08241"/>
    </source>
</evidence>
<feature type="transmembrane region" description="Helical" evidence="1">
    <location>
        <begin position="190"/>
        <end position="212"/>
    </location>
</feature>
<accession>A0A2M7H3E1</accession>
<gene>
    <name evidence="3" type="ORF">COW24_03595</name>
</gene>
<organism evidence="3 4">
    <name type="scientific">Candidatus Kerfeldbacteria bacterium CG15_BIG_FIL_POST_REV_8_21_14_020_45_12</name>
    <dbReference type="NCBI Taxonomy" id="2014247"/>
    <lineage>
        <taxon>Bacteria</taxon>
        <taxon>Candidatus Kerfeldiibacteriota</taxon>
    </lineage>
</organism>
<evidence type="ECO:0000256" key="1">
    <source>
        <dbReference type="SAM" id="Phobius"/>
    </source>
</evidence>
<dbReference type="PANTHER" id="PTHR43591:SF110">
    <property type="entry name" value="RHODANESE DOMAIN-CONTAINING PROTEIN"/>
    <property type="match status" value="1"/>
</dbReference>
<dbReference type="InterPro" id="IPR013216">
    <property type="entry name" value="Methyltransf_11"/>
</dbReference>
<name>A0A2M7H3E1_9BACT</name>
<dbReference type="Proteomes" id="UP000230292">
    <property type="component" value="Unassembled WGS sequence"/>
</dbReference>
<dbReference type="AlphaFoldDB" id="A0A2M7H3E1"/>
<feature type="domain" description="Methyltransferase type 11" evidence="2">
    <location>
        <begin position="49"/>
        <end position="136"/>
    </location>
</feature>